<evidence type="ECO:0000313" key="2">
    <source>
        <dbReference type="Proteomes" id="UP000594749"/>
    </source>
</evidence>
<evidence type="ECO:0000313" key="1">
    <source>
        <dbReference type="EMBL" id="QOQ86668.1"/>
    </source>
</evidence>
<gene>
    <name evidence="1" type="ORF">IMC76_05420</name>
</gene>
<dbReference type="AlphaFoldDB" id="A0A7M1LDQ2"/>
<organism evidence="1 2">
    <name type="scientific">Campylobacter corcagiensis</name>
    <dbReference type="NCBI Taxonomy" id="1448857"/>
    <lineage>
        <taxon>Bacteria</taxon>
        <taxon>Pseudomonadati</taxon>
        <taxon>Campylobacterota</taxon>
        <taxon>Epsilonproteobacteria</taxon>
        <taxon>Campylobacterales</taxon>
        <taxon>Campylobacteraceae</taxon>
        <taxon>Campylobacter</taxon>
    </lineage>
</organism>
<accession>A0A7M1LDQ2</accession>
<keyword evidence="2" id="KW-1185">Reference proteome</keyword>
<dbReference type="RefSeq" id="WP_025803834.1">
    <property type="nucleotide sequence ID" value="NZ_CP053842.1"/>
</dbReference>
<protein>
    <submittedName>
        <fullName evidence="1">Uncharacterized protein</fullName>
    </submittedName>
</protein>
<reference evidence="1 2" key="1">
    <citation type="submission" date="2020-10" db="EMBL/GenBank/DDBJ databases">
        <title>Campylobacter and Helicobacter PacBio genomes.</title>
        <authorList>
            <person name="Lane C."/>
        </authorList>
    </citation>
    <scope>NUCLEOTIDE SEQUENCE [LARGE SCALE GENOMIC DNA]</scope>
    <source>
        <strain evidence="1 2">2016D-0077</strain>
    </source>
</reference>
<proteinExistence type="predicted"/>
<dbReference type="Proteomes" id="UP000594749">
    <property type="component" value="Chromosome"/>
</dbReference>
<name>A0A7M1LDQ2_9BACT</name>
<sequence length="70" mass="8284">MQFEDLQNKIEKEIENKKAYDKVLSKIATQLKATKKAETTYNKEKTKLENLIIEKEKLTEPIQEKEQSNE</sequence>
<dbReference type="EMBL" id="CP063078">
    <property type="protein sequence ID" value="QOQ86668.1"/>
    <property type="molecule type" value="Genomic_DNA"/>
</dbReference>